<dbReference type="AlphaFoldDB" id="A0A5C2RV59"/>
<accession>A0A5C2RV59</accession>
<evidence type="ECO:0000256" key="5">
    <source>
        <dbReference type="PIRSR" id="PIRSR000137-1"/>
    </source>
</evidence>
<feature type="binding site" evidence="6">
    <location>
        <position position="118"/>
    </location>
    <ligand>
        <name>FAD</name>
        <dbReference type="ChEBI" id="CHEBI:57692"/>
    </ligand>
</feature>
<gene>
    <name evidence="9" type="ORF">L227DRAFT_305746</name>
</gene>
<proteinExistence type="inferred from homology"/>
<dbReference type="OrthoDB" id="269227at2759"/>
<evidence type="ECO:0000313" key="9">
    <source>
        <dbReference type="EMBL" id="RPD55482.1"/>
    </source>
</evidence>
<dbReference type="Gene3D" id="3.30.560.10">
    <property type="entry name" value="Glucose Oxidase, domain 3"/>
    <property type="match status" value="1"/>
</dbReference>
<dbReference type="InterPro" id="IPR007867">
    <property type="entry name" value="GMC_OxRtase_C"/>
</dbReference>
<evidence type="ECO:0000313" key="10">
    <source>
        <dbReference type="Proteomes" id="UP000313359"/>
    </source>
</evidence>
<dbReference type="PANTHER" id="PTHR11552:SF147">
    <property type="entry name" value="CHOLINE DEHYDROGENASE, MITOCHONDRIAL"/>
    <property type="match status" value="1"/>
</dbReference>
<comment type="similarity">
    <text evidence="2">Belongs to the GMC oxidoreductase family.</text>
</comment>
<dbReference type="PROSITE" id="PS00624">
    <property type="entry name" value="GMC_OXRED_2"/>
    <property type="match status" value="1"/>
</dbReference>
<evidence type="ECO:0000259" key="8">
    <source>
        <dbReference type="PROSITE" id="PS00624"/>
    </source>
</evidence>
<dbReference type="Pfam" id="PF00732">
    <property type="entry name" value="GMC_oxred_N"/>
    <property type="match status" value="1"/>
</dbReference>
<comment type="cofactor">
    <cofactor evidence="1 6">
        <name>FAD</name>
        <dbReference type="ChEBI" id="CHEBI:57692"/>
    </cofactor>
</comment>
<organism evidence="9 10">
    <name type="scientific">Lentinus tigrinus ALCF2SS1-6</name>
    <dbReference type="NCBI Taxonomy" id="1328759"/>
    <lineage>
        <taxon>Eukaryota</taxon>
        <taxon>Fungi</taxon>
        <taxon>Dikarya</taxon>
        <taxon>Basidiomycota</taxon>
        <taxon>Agaricomycotina</taxon>
        <taxon>Agaricomycetes</taxon>
        <taxon>Polyporales</taxon>
        <taxon>Polyporaceae</taxon>
        <taxon>Lentinus</taxon>
    </lineage>
</organism>
<keyword evidence="3" id="KW-0285">Flavoprotein</keyword>
<evidence type="ECO:0000256" key="6">
    <source>
        <dbReference type="PIRSR" id="PIRSR000137-2"/>
    </source>
</evidence>
<evidence type="ECO:0000256" key="3">
    <source>
        <dbReference type="ARBA" id="ARBA00022630"/>
    </source>
</evidence>
<feature type="active site" description="Proton acceptor" evidence="5">
    <location>
        <position position="587"/>
    </location>
</feature>
<feature type="binding site" evidence="6">
    <location>
        <begin position="126"/>
        <end position="129"/>
    </location>
    <ligand>
        <name>FAD</name>
        <dbReference type="ChEBI" id="CHEBI:57692"/>
    </ligand>
</feature>
<dbReference type="GO" id="GO:0016614">
    <property type="term" value="F:oxidoreductase activity, acting on CH-OH group of donors"/>
    <property type="evidence" value="ECO:0007669"/>
    <property type="project" value="InterPro"/>
</dbReference>
<feature type="binding site" evidence="6">
    <location>
        <begin position="542"/>
        <end position="543"/>
    </location>
    <ligand>
        <name>FAD</name>
        <dbReference type="ChEBI" id="CHEBI:57692"/>
    </ligand>
</feature>
<feature type="chain" id="PRO_5023143937" evidence="7">
    <location>
        <begin position="25"/>
        <end position="610"/>
    </location>
</feature>
<reference evidence="9" key="1">
    <citation type="journal article" date="2018" name="Genome Biol. Evol.">
        <title>Genomics and development of Lentinus tigrinus, a white-rot wood-decaying mushroom with dimorphic fruiting bodies.</title>
        <authorList>
            <person name="Wu B."/>
            <person name="Xu Z."/>
            <person name="Knudson A."/>
            <person name="Carlson A."/>
            <person name="Chen N."/>
            <person name="Kovaka S."/>
            <person name="LaButti K."/>
            <person name="Lipzen A."/>
            <person name="Pennachio C."/>
            <person name="Riley R."/>
            <person name="Schakwitz W."/>
            <person name="Umezawa K."/>
            <person name="Ohm R.A."/>
            <person name="Grigoriev I.V."/>
            <person name="Nagy L.G."/>
            <person name="Gibbons J."/>
            <person name="Hibbett D."/>
        </authorList>
    </citation>
    <scope>NUCLEOTIDE SEQUENCE [LARGE SCALE GENOMIC DNA]</scope>
    <source>
        <strain evidence="9">ALCF2SS1-6</strain>
    </source>
</reference>
<evidence type="ECO:0000256" key="2">
    <source>
        <dbReference type="ARBA" id="ARBA00010790"/>
    </source>
</evidence>
<dbReference type="InterPro" id="IPR000172">
    <property type="entry name" value="GMC_OxRdtase_N"/>
</dbReference>
<name>A0A5C2RV59_9APHY</name>
<dbReference type="PIRSF" id="PIRSF000137">
    <property type="entry name" value="Alcohol_oxidase"/>
    <property type="match status" value="1"/>
</dbReference>
<dbReference type="GO" id="GO:0050660">
    <property type="term" value="F:flavin adenine dinucleotide binding"/>
    <property type="evidence" value="ECO:0007669"/>
    <property type="project" value="InterPro"/>
</dbReference>
<keyword evidence="7" id="KW-0732">Signal</keyword>
<evidence type="ECO:0000256" key="1">
    <source>
        <dbReference type="ARBA" id="ARBA00001974"/>
    </source>
</evidence>
<dbReference type="PANTHER" id="PTHR11552">
    <property type="entry name" value="GLUCOSE-METHANOL-CHOLINE GMC OXIDOREDUCTASE"/>
    <property type="match status" value="1"/>
</dbReference>
<dbReference type="STRING" id="1328759.A0A5C2RV59"/>
<feature type="domain" description="Glucose-methanol-choline oxidoreductase N-terminal" evidence="8">
    <location>
        <begin position="307"/>
        <end position="321"/>
    </location>
</feature>
<dbReference type="SUPFAM" id="SSF54373">
    <property type="entry name" value="FAD-linked reductases, C-terminal domain"/>
    <property type="match status" value="1"/>
</dbReference>
<protein>
    <submittedName>
        <fullName evidence="9">Alcohol oxidase</fullName>
    </submittedName>
</protein>
<feature type="binding site" evidence="6">
    <location>
        <begin position="588"/>
        <end position="589"/>
    </location>
    <ligand>
        <name>FAD</name>
        <dbReference type="ChEBI" id="CHEBI:57692"/>
    </ligand>
</feature>
<dbReference type="InterPro" id="IPR036188">
    <property type="entry name" value="FAD/NAD-bd_sf"/>
</dbReference>
<dbReference type="Gene3D" id="3.50.50.60">
    <property type="entry name" value="FAD/NAD(P)-binding domain"/>
    <property type="match status" value="1"/>
</dbReference>
<dbReference type="InterPro" id="IPR012132">
    <property type="entry name" value="GMC_OxRdtase"/>
</dbReference>
<feature type="signal peptide" evidence="7">
    <location>
        <begin position="1"/>
        <end position="24"/>
    </location>
</feature>
<dbReference type="EMBL" id="ML122295">
    <property type="protein sequence ID" value="RPD55482.1"/>
    <property type="molecule type" value="Genomic_DNA"/>
</dbReference>
<keyword evidence="10" id="KW-1185">Reference proteome</keyword>
<dbReference type="Proteomes" id="UP000313359">
    <property type="component" value="Unassembled WGS sequence"/>
</dbReference>
<sequence>MRPAGRLTTVTCVILGITAATSRAALLTSPAQLSSSKKYDYIVVGAGPGGSPVASRLSEDPKVNVLLIEAGPSDQGVLDIQNPFLAGGLQGSPFDWNYTTTAQKGLNGHTVAYARGHVLGGSSSINLMVWTRGSRDDFNTYASVSGDSGWSWNSIQKYFLKAERFVPPTDGHDVTGQINLKIHGTNGPVNLTVANAVLPTDSHVIATTQELAEFPFNVDSNSGDPLGVGWILGAYGNGVRSSASSSYIDPFLSRKNLDVLVETTATKLVQTGTTKGLPAFRAVEVQQSSTSKNYTLHATKEIILSAGTINTPKILLLSGIGPASQLRSLGIKPLVDNSNVGQNLVDHPRLSNQFGVLNVSDDVTDTVLRNTTLFNELLGEWMNTNPHQGVFASSGANQIGWLRIPDSDPIWKTVKDPSSGPTSPHIEFLFSPGNVPNPGEVALPDTGNFFTISTVVVSPSSRGSVTLASKDPFVSPIIDPNFLNTTFDAYALNYAARASGRFVSAPNWKGFVTGQAGPFAEVDLTSDESINTWVREKTSTIWHPVGTARMGTCKDKKSVVGPDLRVKGVDGVRIVDASVLPNVPAAHPQAAVYVFSERAADLIKKGSCVC</sequence>
<keyword evidence="4 6" id="KW-0274">FAD</keyword>
<feature type="active site" description="Proton donor" evidence="5">
    <location>
        <position position="543"/>
    </location>
</feature>
<dbReference type="SUPFAM" id="SSF51905">
    <property type="entry name" value="FAD/NAD(P)-binding domain"/>
    <property type="match status" value="1"/>
</dbReference>
<evidence type="ECO:0000256" key="4">
    <source>
        <dbReference type="ARBA" id="ARBA00022827"/>
    </source>
</evidence>
<evidence type="ECO:0000256" key="7">
    <source>
        <dbReference type="SAM" id="SignalP"/>
    </source>
</evidence>
<dbReference type="Pfam" id="PF05199">
    <property type="entry name" value="GMC_oxred_C"/>
    <property type="match status" value="1"/>
</dbReference>